<feature type="domain" description="Glycosyltransferase subfamily 4-like N-terminal" evidence="2">
    <location>
        <begin position="55"/>
        <end position="245"/>
    </location>
</feature>
<reference evidence="3" key="1">
    <citation type="submission" date="2017-02" db="EMBL/GenBank/DDBJ databases">
        <title>Delving into the versatile metabolic prowess of the omnipresent phylum Bacteroidetes.</title>
        <authorList>
            <person name="Nobu M.K."/>
            <person name="Mei R."/>
            <person name="Narihiro T."/>
            <person name="Kuroda K."/>
            <person name="Liu W.-T."/>
        </authorList>
    </citation>
    <scope>NUCLEOTIDE SEQUENCE</scope>
    <source>
        <strain evidence="3">ADurb.Bin160</strain>
    </source>
</reference>
<gene>
    <name evidence="3" type="primary">mshA</name>
    <name evidence="3" type="ORF">BWY04_01447</name>
</gene>
<dbReference type="InterPro" id="IPR001296">
    <property type="entry name" value="Glyco_trans_1"/>
</dbReference>
<dbReference type="InterPro" id="IPR028098">
    <property type="entry name" value="Glyco_trans_4-like_N"/>
</dbReference>
<accession>A0A1V5ZJ15</accession>
<dbReference type="InterPro" id="IPR050194">
    <property type="entry name" value="Glycosyltransferase_grp1"/>
</dbReference>
<dbReference type="Pfam" id="PF13439">
    <property type="entry name" value="Glyco_transf_4"/>
    <property type="match status" value="1"/>
</dbReference>
<dbReference type="EMBL" id="MWDB01000058">
    <property type="protein sequence ID" value="OQB40106.1"/>
    <property type="molecule type" value="Genomic_DNA"/>
</dbReference>
<evidence type="ECO:0000259" key="1">
    <source>
        <dbReference type="Pfam" id="PF00534"/>
    </source>
</evidence>
<comment type="caution">
    <text evidence="3">The sequence shown here is derived from an EMBL/GenBank/DDBJ whole genome shotgun (WGS) entry which is preliminary data.</text>
</comment>
<keyword evidence="3" id="KW-0808">Transferase</keyword>
<sequence length="437" mass="51718">MLLVFYRARYLLRCLREIYFPTLRQVKGNLDLDLSEKRNKRVLMIVHNDFFNAKGGVESYVLNLYNRIGKSKGGFDFYYLARVNNKNKKYGEIYKDKNKNNVFYINLSDGNIYSLVNQKLDNLFSEFIFKLQPDIVHFQHYIHFSLTWFRVIKKILPKTKIIVTLHEFLGICPNSGQMIKTKWQGFKLCDNSTVENCKNCFPYLPKDVFERRNINVRKYFKYIDLITAPSNFVLERYKSFGLKNKMLYSENGQEIFRTLPKIKSEKLRLLYLGQINKFKGLDVLLESMNKISNKEVKLSVYGKFQNDKNYNNKILKMVDKLQNVNFYGVYNRNQLPEIFSKHDVLVVPSIWWENSPMVIQESFMAKTPVLCSNIGGMKEKIIDGKNGWYFKVGDSNDLSEKINYFFENIGIFNNENFKVKNIKEDIKNLLKIYKDIV</sequence>
<proteinExistence type="predicted"/>
<dbReference type="AlphaFoldDB" id="A0A1V5ZJ15"/>
<dbReference type="SUPFAM" id="SSF53756">
    <property type="entry name" value="UDP-Glycosyltransferase/glycogen phosphorylase"/>
    <property type="match status" value="1"/>
</dbReference>
<dbReference type="PANTHER" id="PTHR45947:SF13">
    <property type="entry name" value="TRANSFERASE"/>
    <property type="match status" value="1"/>
</dbReference>
<feature type="domain" description="Glycosyl transferase family 1" evidence="1">
    <location>
        <begin position="260"/>
        <end position="408"/>
    </location>
</feature>
<evidence type="ECO:0000313" key="3">
    <source>
        <dbReference type="EMBL" id="OQB40106.1"/>
    </source>
</evidence>
<dbReference type="Proteomes" id="UP000485621">
    <property type="component" value="Unassembled WGS sequence"/>
</dbReference>
<dbReference type="EC" id="2.4.1.250" evidence="3"/>
<dbReference type="PANTHER" id="PTHR45947">
    <property type="entry name" value="SULFOQUINOVOSYL TRANSFERASE SQD2"/>
    <property type="match status" value="1"/>
</dbReference>
<dbReference type="Gene3D" id="3.40.50.2000">
    <property type="entry name" value="Glycogen Phosphorylase B"/>
    <property type="match status" value="2"/>
</dbReference>
<protein>
    <submittedName>
        <fullName evidence="3">D-inositol 3-phosphate glycosyltransferase</fullName>
        <ecNumber evidence="3">2.4.1.250</ecNumber>
    </submittedName>
</protein>
<organism evidence="3">
    <name type="scientific">candidate division CPR1 bacterium ADurb.Bin160</name>
    <dbReference type="NCBI Taxonomy" id="1852826"/>
    <lineage>
        <taxon>Bacteria</taxon>
        <taxon>candidate division CPR1</taxon>
    </lineage>
</organism>
<dbReference type="Pfam" id="PF00534">
    <property type="entry name" value="Glycos_transf_1"/>
    <property type="match status" value="1"/>
</dbReference>
<evidence type="ECO:0000259" key="2">
    <source>
        <dbReference type="Pfam" id="PF13439"/>
    </source>
</evidence>
<keyword evidence="3" id="KW-0328">Glycosyltransferase</keyword>
<name>A0A1V5ZJ15_9BACT</name>
<dbReference type="GO" id="GO:0102710">
    <property type="term" value="F:D-inositol-3-phosphate glycosyltransferase activity"/>
    <property type="evidence" value="ECO:0007669"/>
    <property type="project" value="UniProtKB-EC"/>
</dbReference>